<dbReference type="Proteomes" id="UP001174136">
    <property type="component" value="Unassembled WGS sequence"/>
</dbReference>
<feature type="compositionally biased region" description="Basic and acidic residues" evidence="1">
    <location>
        <begin position="236"/>
        <end position="247"/>
    </location>
</feature>
<feature type="compositionally biased region" description="Basic and acidic residues" evidence="1">
    <location>
        <begin position="266"/>
        <end position="293"/>
    </location>
</feature>
<comment type="caution">
    <text evidence="2">The sequence shown here is derived from an EMBL/GenBank/DDBJ whole genome shotgun (WGS) entry which is preliminary data.</text>
</comment>
<evidence type="ECO:0000256" key="1">
    <source>
        <dbReference type="SAM" id="MobiDB-lite"/>
    </source>
</evidence>
<sequence>MDQMLKSMKDYRLDILGISEMRWTGQGRLMLKKVEKVQPKRPYAVDKLKNNNVSESFREELSKKLAVPQHPSTIEEQWSLFSRTITETAEAVLGRRRGTNKERWITDHTWKLIDERKVAKIKREQKRRLRSWRMEDEEYRRLDREVKKSCRNDKRRWLEEKAREAQEAAEKNNTKTLYRIVRELTSSRSSSGVPTRSKDGRALLTDEEQEARWVEHFKEVLNQPIPSMLFNFDHETPAPTLNEKENGWTRTPTAKRKTGKCGNGLDARRWKEEEREAKKDMETDSEGRPKRDGCQLARSKKGRQRPE</sequence>
<evidence type="ECO:0000313" key="2">
    <source>
        <dbReference type="EMBL" id="KAK0146740.1"/>
    </source>
</evidence>
<reference evidence="2" key="1">
    <citation type="journal article" date="2023" name="Front. Mar. Sci.">
        <title>A new Merluccius polli reference genome to investigate the effects of global change in West African waters.</title>
        <authorList>
            <person name="Mateo J.L."/>
            <person name="Blanco-Fernandez C."/>
            <person name="Garcia-Vazquez E."/>
            <person name="Machado-Schiaffino G."/>
        </authorList>
    </citation>
    <scope>NUCLEOTIDE SEQUENCE</scope>
    <source>
        <strain evidence="2">C29</strain>
        <tissue evidence="2">Fin</tissue>
    </source>
</reference>
<gene>
    <name evidence="2" type="ORF">N1851_013947</name>
</gene>
<name>A0AA47MV48_MERPO</name>
<accession>A0AA47MV48</accession>
<dbReference type="EMBL" id="JAOPHQ010002560">
    <property type="protein sequence ID" value="KAK0146740.1"/>
    <property type="molecule type" value="Genomic_DNA"/>
</dbReference>
<feature type="region of interest" description="Disordered" evidence="1">
    <location>
        <begin position="236"/>
        <end position="307"/>
    </location>
</feature>
<proteinExistence type="predicted"/>
<organism evidence="2 3">
    <name type="scientific">Merluccius polli</name>
    <name type="common">Benguela hake</name>
    <name type="synonym">Merluccius cadenati</name>
    <dbReference type="NCBI Taxonomy" id="89951"/>
    <lineage>
        <taxon>Eukaryota</taxon>
        <taxon>Metazoa</taxon>
        <taxon>Chordata</taxon>
        <taxon>Craniata</taxon>
        <taxon>Vertebrata</taxon>
        <taxon>Euteleostomi</taxon>
        <taxon>Actinopterygii</taxon>
        <taxon>Neopterygii</taxon>
        <taxon>Teleostei</taxon>
        <taxon>Neoteleostei</taxon>
        <taxon>Acanthomorphata</taxon>
        <taxon>Zeiogadaria</taxon>
        <taxon>Gadariae</taxon>
        <taxon>Gadiformes</taxon>
        <taxon>Gadoidei</taxon>
        <taxon>Merlucciidae</taxon>
        <taxon>Merluccius</taxon>
    </lineage>
</organism>
<protein>
    <submittedName>
        <fullName evidence="2">Uncharacterized protein</fullName>
    </submittedName>
</protein>
<feature type="compositionally biased region" description="Basic residues" evidence="1">
    <location>
        <begin position="298"/>
        <end position="307"/>
    </location>
</feature>
<evidence type="ECO:0000313" key="3">
    <source>
        <dbReference type="Proteomes" id="UP001174136"/>
    </source>
</evidence>
<keyword evidence="3" id="KW-1185">Reference proteome</keyword>
<dbReference type="AlphaFoldDB" id="A0AA47MV48"/>